<name>A0ABM6IE38_9RHOB</name>
<evidence type="ECO:0008006" key="3">
    <source>
        <dbReference type="Google" id="ProtNLM"/>
    </source>
</evidence>
<evidence type="ECO:0000313" key="1">
    <source>
        <dbReference type="EMBL" id="AQS47011.1"/>
    </source>
</evidence>
<accession>A0ABM6IE38</accession>
<dbReference type="EMBL" id="CP019437">
    <property type="protein sequence ID" value="AQS47011.1"/>
    <property type="molecule type" value="Genomic_DNA"/>
</dbReference>
<gene>
    <name evidence="1" type="ORF">BMG03_03770</name>
</gene>
<keyword evidence="2" id="KW-1185">Reference proteome</keyword>
<sequence length="100" mass="10789">MDPLSFLRIGFEAARIGVEAQAVISMRVAGMMGLWDVSPLESFQMMQEKPVAVAAAAEAAAFALMRGQTADRAISASMTQIGNHTSANMIRLSRRGPSWF</sequence>
<organism evidence="1 2">
    <name type="scientific">Thioclava nitratireducens</name>
    <dbReference type="NCBI Taxonomy" id="1915078"/>
    <lineage>
        <taxon>Bacteria</taxon>
        <taxon>Pseudomonadati</taxon>
        <taxon>Pseudomonadota</taxon>
        <taxon>Alphaproteobacteria</taxon>
        <taxon>Rhodobacterales</taxon>
        <taxon>Paracoccaceae</taxon>
        <taxon>Thioclava</taxon>
    </lineage>
</organism>
<reference evidence="1 2" key="1">
    <citation type="submission" date="2017-01" db="EMBL/GenBank/DDBJ databases">
        <title>The complete genome sequence of a sulfur-oxidizing marine bacterium Thioclava sp. 25B10_4T.</title>
        <authorList>
            <person name="Liu Y."/>
            <person name="Lai Q."/>
            <person name="Shao Z."/>
        </authorList>
    </citation>
    <scope>NUCLEOTIDE SEQUENCE [LARGE SCALE GENOMIC DNA]</scope>
    <source>
        <strain evidence="1 2">25B10_4</strain>
    </source>
</reference>
<dbReference type="RefSeq" id="WP_075775929.1">
    <property type="nucleotide sequence ID" value="NZ_CP019437.1"/>
</dbReference>
<dbReference type="Proteomes" id="UP000185622">
    <property type="component" value="Chromosome"/>
</dbReference>
<evidence type="ECO:0000313" key="2">
    <source>
        <dbReference type="Proteomes" id="UP000185622"/>
    </source>
</evidence>
<proteinExistence type="predicted"/>
<protein>
    <recommendedName>
        <fullName evidence="3">Antifreeze protein</fullName>
    </recommendedName>
</protein>